<gene>
    <name evidence="1" type="ORF">GCM10009733_036820</name>
</gene>
<comment type="caution">
    <text evidence="1">The sequence shown here is derived from an EMBL/GenBank/DDBJ whole genome shotgun (WGS) entry which is preliminary data.</text>
</comment>
<proteinExistence type="predicted"/>
<accession>A0ABN2F9F7</accession>
<dbReference type="EMBL" id="BAAAMU010000023">
    <property type="protein sequence ID" value="GAA1636293.1"/>
    <property type="molecule type" value="Genomic_DNA"/>
</dbReference>
<name>A0ABN2F9F7_9ACTN</name>
<sequence>MGADWLPHRGHGSAGNPMEWDSRMEARRAEGLNHRFTSDAVGIGASRLWSMPWEREENGTVLTKSGLTRG</sequence>
<organism evidence="1 2">
    <name type="scientific">Nonomuraea maheshkhaliensis</name>
    <dbReference type="NCBI Taxonomy" id="419590"/>
    <lineage>
        <taxon>Bacteria</taxon>
        <taxon>Bacillati</taxon>
        <taxon>Actinomycetota</taxon>
        <taxon>Actinomycetes</taxon>
        <taxon>Streptosporangiales</taxon>
        <taxon>Streptosporangiaceae</taxon>
        <taxon>Nonomuraea</taxon>
    </lineage>
</organism>
<reference evidence="1 2" key="1">
    <citation type="journal article" date="2019" name="Int. J. Syst. Evol. Microbiol.">
        <title>The Global Catalogue of Microorganisms (GCM) 10K type strain sequencing project: providing services to taxonomists for standard genome sequencing and annotation.</title>
        <authorList>
            <consortium name="The Broad Institute Genomics Platform"/>
            <consortium name="The Broad Institute Genome Sequencing Center for Infectious Disease"/>
            <person name="Wu L."/>
            <person name="Ma J."/>
        </authorList>
    </citation>
    <scope>NUCLEOTIDE SEQUENCE [LARGE SCALE GENOMIC DNA]</scope>
    <source>
        <strain evidence="1 2">JCM 13929</strain>
    </source>
</reference>
<evidence type="ECO:0000313" key="2">
    <source>
        <dbReference type="Proteomes" id="UP001500064"/>
    </source>
</evidence>
<keyword evidence="2" id="KW-1185">Reference proteome</keyword>
<evidence type="ECO:0000313" key="1">
    <source>
        <dbReference type="EMBL" id="GAA1636293.1"/>
    </source>
</evidence>
<protein>
    <submittedName>
        <fullName evidence="1">Uncharacterized protein</fullName>
    </submittedName>
</protein>
<dbReference type="Proteomes" id="UP001500064">
    <property type="component" value="Unassembled WGS sequence"/>
</dbReference>